<dbReference type="InterPro" id="IPR036671">
    <property type="entry name" value="DPH_MB_sf"/>
</dbReference>
<dbReference type="GO" id="GO:0008198">
    <property type="term" value="F:ferrous iron binding"/>
    <property type="evidence" value="ECO:0007669"/>
    <property type="project" value="TreeGrafter"/>
</dbReference>
<dbReference type="PRINTS" id="PR00625">
    <property type="entry name" value="JDOMAIN"/>
</dbReference>
<sequence length="139" mass="16420">MDFENKNYYKILGCNENAQIEEIKKCYHEKALASHPDKNGDNKHGINFDQINKAWKILSDREYRQRYDAKMQEERTSRQSLVFEILSRNEFTEENLNRTFTKMCRCGGYYIVNAEDILQSEDCDISVECDTCSLVIVIR</sequence>
<dbReference type="Pfam" id="PF05207">
    <property type="entry name" value="Zn_ribbon_CSL"/>
    <property type="match status" value="1"/>
</dbReference>
<dbReference type="SUPFAM" id="SSF46565">
    <property type="entry name" value="Chaperone J-domain"/>
    <property type="match status" value="1"/>
</dbReference>
<dbReference type="AlphaFoldDB" id="A0A1B6H0Z9"/>
<dbReference type="CDD" id="cd06257">
    <property type="entry name" value="DnaJ"/>
    <property type="match status" value="1"/>
</dbReference>
<dbReference type="PROSITE" id="PS51074">
    <property type="entry name" value="DPH_MB"/>
    <property type="match status" value="1"/>
</dbReference>
<dbReference type="SUPFAM" id="SSF144217">
    <property type="entry name" value="CSL zinc finger"/>
    <property type="match status" value="1"/>
</dbReference>
<evidence type="ECO:0000256" key="2">
    <source>
        <dbReference type="ARBA" id="ARBA00022723"/>
    </source>
</evidence>
<keyword evidence="4" id="KW-0408">Iron</keyword>
<dbReference type="PROSITE" id="PS50076">
    <property type="entry name" value="DNAJ_2"/>
    <property type="match status" value="1"/>
</dbReference>
<evidence type="ECO:0008006" key="8">
    <source>
        <dbReference type="Google" id="ProtNLM"/>
    </source>
</evidence>
<dbReference type="SMART" id="SM00271">
    <property type="entry name" value="DnaJ"/>
    <property type="match status" value="1"/>
</dbReference>
<dbReference type="EMBL" id="GECZ01001413">
    <property type="protein sequence ID" value="JAS68356.1"/>
    <property type="molecule type" value="Transcribed_RNA"/>
</dbReference>
<keyword evidence="3" id="KW-0862">Zinc</keyword>
<evidence type="ECO:0000256" key="4">
    <source>
        <dbReference type="ARBA" id="ARBA00023004"/>
    </source>
</evidence>
<proteinExistence type="inferred from homology"/>
<protein>
    <recommendedName>
        <fullName evidence="8">J domain-containing protein</fullName>
    </recommendedName>
</protein>
<dbReference type="GO" id="GO:0001671">
    <property type="term" value="F:ATPase activator activity"/>
    <property type="evidence" value="ECO:0007669"/>
    <property type="project" value="TreeGrafter"/>
</dbReference>
<dbReference type="PANTHER" id="PTHR45255">
    <property type="entry name" value="DNAJ HOMOLOG SUBFAMILY C MEMBER 24"/>
    <property type="match status" value="1"/>
</dbReference>
<feature type="domain" description="DPH-type MB" evidence="6">
    <location>
        <begin position="82"/>
        <end position="139"/>
    </location>
</feature>
<evidence type="ECO:0000256" key="3">
    <source>
        <dbReference type="ARBA" id="ARBA00022833"/>
    </source>
</evidence>
<dbReference type="Gene3D" id="1.10.287.110">
    <property type="entry name" value="DnaJ domain"/>
    <property type="match status" value="1"/>
</dbReference>
<organism evidence="7">
    <name type="scientific">Cuerna arida</name>
    <dbReference type="NCBI Taxonomy" id="1464854"/>
    <lineage>
        <taxon>Eukaryota</taxon>
        <taxon>Metazoa</taxon>
        <taxon>Ecdysozoa</taxon>
        <taxon>Arthropoda</taxon>
        <taxon>Hexapoda</taxon>
        <taxon>Insecta</taxon>
        <taxon>Pterygota</taxon>
        <taxon>Neoptera</taxon>
        <taxon>Paraneoptera</taxon>
        <taxon>Hemiptera</taxon>
        <taxon>Auchenorrhyncha</taxon>
        <taxon>Membracoidea</taxon>
        <taxon>Cicadellidae</taxon>
        <taxon>Cicadellinae</taxon>
        <taxon>Proconiini</taxon>
        <taxon>Cuerna</taxon>
    </lineage>
</organism>
<dbReference type="Gene3D" id="3.10.660.10">
    <property type="entry name" value="DPH Zinc finger"/>
    <property type="match status" value="1"/>
</dbReference>
<dbReference type="InterPro" id="IPR001623">
    <property type="entry name" value="DnaJ_domain"/>
</dbReference>
<keyword evidence="2" id="KW-0479">Metal-binding</keyword>
<evidence type="ECO:0000259" key="5">
    <source>
        <dbReference type="PROSITE" id="PS50076"/>
    </source>
</evidence>
<dbReference type="InterPro" id="IPR007872">
    <property type="entry name" value="DPH_MB_dom"/>
</dbReference>
<dbReference type="Pfam" id="PF00226">
    <property type="entry name" value="DnaJ"/>
    <property type="match status" value="1"/>
</dbReference>
<reference evidence="7" key="1">
    <citation type="submission" date="2015-11" db="EMBL/GenBank/DDBJ databases">
        <title>De novo transcriptome assembly of four potential Pierce s Disease insect vectors from Arizona vineyards.</title>
        <authorList>
            <person name="Tassone E.E."/>
        </authorList>
    </citation>
    <scope>NUCLEOTIDE SEQUENCE</scope>
</reference>
<gene>
    <name evidence="7" type="ORF">g.10741</name>
</gene>
<evidence type="ECO:0000259" key="6">
    <source>
        <dbReference type="PROSITE" id="PS51074"/>
    </source>
</evidence>
<name>A0A1B6H0Z9_9HEMI</name>
<dbReference type="InterPro" id="IPR036869">
    <property type="entry name" value="J_dom_sf"/>
</dbReference>
<dbReference type="PANTHER" id="PTHR45255:SF1">
    <property type="entry name" value="DNAJ HOMOLOG SUBFAMILY C MEMBER 24"/>
    <property type="match status" value="1"/>
</dbReference>
<evidence type="ECO:0000313" key="7">
    <source>
        <dbReference type="EMBL" id="JAS68356.1"/>
    </source>
</evidence>
<evidence type="ECO:0000256" key="1">
    <source>
        <dbReference type="ARBA" id="ARBA00006169"/>
    </source>
</evidence>
<feature type="domain" description="J" evidence="5">
    <location>
        <begin position="7"/>
        <end position="71"/>
    </location>
</feature>
<comment type="similarity">
    <text evidence="1">Belongs to the DPH4 family.</text>
</comment>
<accession>A0A1B6H0Z9</accession>